<proteinExistence type="predicted"/>
<accession>A0A5B7HDH9</accession>
<gene>
    <name evidence="1" type="ORF">E2C01_062236</name>
</gene>
<dbReference type="EMBL" id="VSRR010027176">
    <property type="protein sequence ID" value="MPC68046.1"/>
    <property type="molecule type" value="Genomic_DNA"/>
</dbReference>
<sequence length="103" mass="11466">MIKKYVARETRTQGPVYVDTNLRGNNYSRVAGMERGRSGLFLIRRQTKPSLPACLSTTITIPTIHTSESLPSTVPSQLQITREVLATTNFYLFFAGARSAKDT</sequence>
<protein>
    <submittedName>
        <fullName evidence="1">Uncharacterized protein</fullName>
    </submittedName>
</protein>
<evidence type="ECO:0000313" key="2">
    <source>
        <dbReference type="Proteomes" id="UP000324222"/>
    </source>
</evidence>
<reference evidence="1 2" key="1">
    <citation type="submission" date="2019-05" db="EMBL/GenBank/DDBJ databases">
        <title>Another draft genome of Portunus trituberculatus and its Hox gene families provides insights of decapod evolution.</title>
        <authorList>
            <person name="Jeong J.-H."/>
            <person name="Song I."/>
            <person name="Kim S."/>
            <person name="Choi T."/>
            <person name="Kim D."/>
            <person name="Ryu S."/>
            <person name="Kim W."/>
        </authorList>
    </citation>
    <scope>NUCLEOTIDE SEQUENCE [LARGE SCALE GENOMIC DNA]</scope>
    <source>
        <tissue evidence="1">Muscle</tissue>
    </source>
</reference>
<organism evidence="1 2">
    <name type="scientific">Portunus trituberculatus</name>
    <name type="common">Swimming crab</name>
    <name type="synonym">Neptunus trituberculatus</name>
    <dbReference type="NCBI Taxonomy" id="210409"/>
    <lineage>
        <taxon>Eukaryota</taxon>
        <taxon>Metazoa</taxon>
        <taxon>Ecdysozoa</taxon>
        <taxon>Arthropoda</taxon>
        <taxon>Crustacea</taxon>
        <taxon>Multicrustacea</taxon>
        <taxon>Malacostraca</taxon>
        <taxon>Eumalacostraca</taxon>
        <taxon>Eucarida</taxon>
        <taxon>Decapoda</taxon>
        <taxon>Pleocyemata</taxon>
        <taxon>Brachyura</taxon>
        <taxon>Eubrachyura</taxon>
        <taxon>Portunoidea</taxon>
        <taxon>Portunidae</taxon>
        <taxon>Portuninae</taxon>
        <taxon>Portunus</taxon>
    </lineage>
</organism>
<keyword evidence="2" id="KW-1185">Reference proteome</keyword>
<dbReference type="Proteomes" id="UP000324222">
    <property type="component" value="Unassembled WGS sequence"/>
</dbReference>
<evidence type="ECO:0000313" key="1">
    <source>
        <dbReference type="EMBL" id="MPC68046.1"/>
    </source>
</evidence>
<dbReference type="AlphaFoldDB" id="A0A5B7HDH9"/>
<name>A0A5B7HDH9_PORTR</name>
<comment type="caution">
    <text evidence="1">The sequence shown here is derived from an EMBL/GenBank/DDBJ whole genome shotgun (WGS) entry which is preliminary data.</text>
</comment>